<dbReference type="SMART" id="SM00116">
    <property type="entry name" value="CBS"/>
    <property type="match status" value="2"/>
</dbReference>
<name>A0A9D0ZIC7_9FIRM</name>
<reference evidence="5" key="1">
    <citation type="submission" date="2020-10" db="EMBL/GenBank/DDBJ databases">
        <authorList>
            <person name="Gilroy R."/>
        </authorList>
    </citation>
    <scope>NUCLEOTIDE SEQUENCE</scope>
    <source>
        <strain evidence="5">ChiSjej1B19-3389</strain>
    </source>
</reference>
<dbReference type="PANTHER" id="PTHR22777:SF17">
    <property type="entry name" value="UPF0053 PROTEIN SLL0260"/>
    <property type="match status" value="1"/>
</dbReference>
<dbReference type="SUPFAM" id="SSF54631">
    <property type="entry name" value="CBS-domain pair"/>
    <property type="match status" value="1"/>
</dbReference>
<dbReference type="Gene3D" id="3.10.580.10">
    <property type="entry name" value="CBS-domain"/>
    <property type="match status" value="1"/>
</dbReference>
<dbReference type="CDD" id="cd04590">
    <property type="entry name" value="CBS_pair_CorC_HlyC_assoc"/>
    <property type="match status" value="1"/>
</dbReference>
<dbReference type="EMBL" id="DVFW01000028">
    <property type="protein sequence ID" value="HIQ80814.1"/>
    <property type="molecule type" value="Genomic_DNA"/>
</dbReference>
<dbReference type="PROSITE" id="PS51371">
    <property type="entry name" value="CBS"/>
    <property type="match status" value="2"/>
</dbReference>
<protein>
    <submittedName>
        <fullName evidence="5">HlyC/CorC family transporter</fullName>
    </submittedName>
</protein>
<proteinExistence type="predicted"/>
<keyword evidence="1" id="KW-0677">Repeat</keyword>
<evidence type="ECO:0000313" key="6">
    <source>
        <dbReference type="Proteomes" id="UP000886787"/>
    </source>
</evidence>
<dbReference type="GO" id="GO:0005886">
    <property type="term" value="C:plasma membrane"/>
    <property type="evidence" value="ECO:0007669"/>
    <property type="project" value="TreeGrafter"/>
</dbReference>
<feature type="domain" description="CBS" evidence="4">
    <location>
        <begin position="70"/>
        <end position="129"/>
    </location>
</feature>
<evidence type="ECO:0000256" key="2">
    <source>
        <dbReference type="ARBA" id="ARBA00023122"/>
    </source>
</evidence>
<dbReference type="InterPro" id="IPR044751">
    <property type="entry name" value="Ion_transp-like_CBS"/>
</dbReference>
<reference evidence="5" key="2">
    <citation type="journal article" date="2021" name="PeerJ">
        <title>Extensive microbial diversity within the chicken gut microbiome revealed by metagenomics and culture.</title>
        <authorList>
            <person name="Gilroy R."/>
            <person name="Ravi A."/>
            <person name="Getino M."/>
            <person name="Pursley I."/>
            <person name="Horton D.L."/>
            <person name="Alikhan N.F."/>
            <person name="Baker D."/>
            <person name="Gharbi K."/>
            <person name="Hall N."/>
            <person name="Watson M."/>
            <person name="Adriaenssens E.M."/>
            <person name="Foster-Nyarko E."/>
            <person name="Jarju S."/>
            <person name="Secka A."/>
            <person name="Antonio M."/>
            <person name="Oren A."/>
            <person name="Chaudhuri R.R."/>
            <person name="La Ragione R."/>
            <person name="Hildebrand F."/>
            <person name="Pallen M.J."/>
        </authorList>
    </citation>
    <scope>NUCLEOTIDE SEQUENCE</scope>
    <source>
        <strain evidence="5">ChiSjej1B19-3389</strain>
    </source>
</reference>
<evidence type="ECO:0000256" key="3">
    <source>
        <dbReference type="PROSITE-ProRule" id="PRU00703"/>
    </source>
</evidence>
<keyword evidence="2 3" id="KW-0129">CBS domain</keyword>
<dbReference type="Pfam" id="PF00571">
    <property type="entry name" value="CBS"/>
    <property type="match status" value="2"/>
</dbReference>
<gene>
    <name evidence="5" type="ORF">IAD32_05965</name>
</gene>
<dbReference type="GO" id="GO:0050660">
    <property type="term" value="F:flavin adenine dinucleotide binding"/>
    <property type="evidence" value="ECO:0007669"/>
    <property type="project" value="InterPro"/>
</dbReference>
<dbReference type="FunFam" id="3.10.580.10:FF:000002">
    <property type="entry name" value="Magnesium/cobalt efflux protein CorC"/>
    <property type="match status" value="1"/>
</dbReference>
<dbReference type="SMART" id="SM01091">
    <property type="entry name" value="CorC_HlyC"/>
    <property type="match status" value="1"/>
</dbReference>
<dbReference type="Proteomes" id="UP000886787">
    <property type="component" value="Unassembled WGS sequence"/>
</dbReference>
<dbReference type="InterPro" id="IPR016169">
    <property type="entry name" value="FAD-bd_PCMH_sub2"/>
</dbReference>
<accession>A0A9D0ZIC7</accession>
<feature type="domain" description="CBS" evidence="4">
    <location>
        <begin position="136"/>
        <end position="193"/>
    </location>
</feature>
<dbReference type="InterPro" id="IPR036318">
    <property type="entry name" value="FAD-bd_PCMH-like_sf"/>
</dbReference>
<dbReference type="SUPFAM" id="SSF56176">
    <property type="entry name" value="FAD-binding/transporter-associated domain-like"/>
    <property type="match status" value="1"/>
</dbReference>
<dbReference type="PANTHER" id="PTHR22777">
    <property type="entry name" value="HEMOLYSIN-RELATED"/>
    <property type="match status" value="1"/>
</dbReference>
<evidence type="ECO:0000256" key="1">
    <source>
        <dbReference type="ARBA" id="ARBA00022737"/>
    </source>
</evidence>
<sequence>MPDDAGGSANIKKQNRILKLFGHNMLEKVTQQDIMLMLLAVKEKGVIEASTYSMIKNIFEFDDLTAAEVMTHRTDMTAIEDSDPLQDAVDVFIETGYSRIPVYHEDIDNIVGLLYAKDLLRYVCGDIPEGLKLTDIKRDAFYVPKTKNCSELFAEMTANKVQLAVVVDEYGGTEGLITMEDLIESIVGNIQDEYDNEEEEIKRLSDNIFTVDGAAAIDDVSELIGVKLPDDECETIAGLMLEQLGEIPKDNDRPSVLIGGVRLTAVQIEDRRIARVLIEKPQDSGAMEERK</sequence>
<dbReference type="Gene3D" id="3.30.465.10">
    <property type="match status" value="1"/>
</dbReference>
<evidence type="ECO:0000313" key="5">
    <source>
        <dbReference type="EMBL" id="HIQ80814.1"/>
    </source>
</evidence>
<dbReference type="InterPro" id="IPR000644">
    <property type="entry name" value="CBS_dom"/>
</dbReference>
<comment type="caution">
    <text evidence="5">The sequence shown here is derived from an EMBL/GenBank/DDBJ whole genome shotgun (WGS) entry which is preliminary data.</text>
</comment>
<dbReference type="InterPro" id="IPR046342">
    <property type="entry name" value="CBS_dom_sf"/>
</dbReference>
<evidence type="ECO:0000259" key="4">
    <source>
        <dbReference type="PROSITE" id="PS51371"/>
    </source>
</evidence>
<dbReference type="AlphaFoldDB" id="A0A9D0ZIC7"/>
<dbReference type="Pfam" id="PF03471">
    <property type="entry name" value="CorC_HlyC"/>
    <property type="match status" value="1"/>
</dbReference>
<organism evidence="5 6">
    <name type="scientific">Candidatus Scatavimonas merdigallinarum</name>
    <dbReference type="NCBI Taxonomy" id="2840914"/>
    <lineage>
        <taxon>Bacteria</taxon>
        <taxon>Bacillati</taxon>
        <taxon>Bacillota</taxon>
        <taxon>Clostridia</taxon>
        <taxon>Eubacteriales</taxon>
        <taxon>Oscillospiraceae</taxon>
        <taxon>Oscillospiraceae incertae sedis</taxon>
        <taxon>Candidatus Scatavimonas</taxon>
    </lineage>
</organism>
<dbReference type="InterPro" id="IPR005170">
    <property type="entry name" value="Transptr-assoc_dom"/>
</dbReference>